<accession>A0A0F9SWM1</accession>
<name>A0A0F9SWM1_9ZZZZ</name>
<sequence length="294" mass="33524">MSEGGRNPDWTADENKTLVDVYFEVFNDQLAGRRRKPEEIRQILLARGVDRGRGSIDFKLGNTSSVLSRLGLPWLRGFSPAPHLQRALSDEVEQRLPPALIYAIDHDEISPEPFGLSHTTKLFVDVPTLKQKPDLVPEAFVRLARKFDPAARDDRNRKLGEAGEKFVLEVEKRRLVSLGLDRRIKDLRWVAKEDGDGLGYDIRSFDDTGRQERLIEVKTTRGGALTPFFLTENERHVAEDRREHWQLYRVHAFANTPKIYTVSPPLGETFKLETSVWKVRPGGKPTETTTADVQ</sequence>
<dbReference type="Pfam" id="PF13020">
    <property type="entry name" value="NOV_C"/>
    <property type="match status" value="1"/>
</dbReference>
<protein>
    <recommendedName>
        <fullName evidence="1">Protein NO VEIN C-terminal domain-containing protein</fullName>
    </recommendedName>
</protein>
<comment type="caution">
    <text evidence="2">The sequence shown here is derived from an EMBL/GenBank/DDBJ whole genome shotgun (WGS) entry which is preliminary data.</text>
</comment>
<feature type="domain" description="Protein NO VEIN C-terminal" evidence="1">
    <location>
        <begin position="163"/>
        <end position="261"/>
    </location>
</feature>
<evidence type="ECO:0000259" key="1">
    <source>
        <dbReference type="Pfam" id="PF13020"/>
    </source>
</evidence>
<proteinExistence type="predicted"/>
<dbReference type="InterPro" id="IPR024975">
    <property type="entry name" value="NOV_C"/>
</dbReference>
<gene>
    <name evidence="2" type="ORF">LCGC14_0801390</name>
</gene>
<dbReference type="EMBL" id="LAZR01002160">
    <property type="protein sequence ID" value="KKN33678.1"/>
    <property type="molecule type" value="Genomic_DNA"/>
</dbReference>
<reference evidence="2" key="1">
    <citation type="journal article" date="2015" name="Nature">
        <title>Complex archaea that bridge the gap between prokaryotes and eukaryotes.</title>
        <authorList>
            <person name="Spang A."/>
            <person name="Saw J.H."/>
            <person name="Jorgensen S.L."/>
            <person name="Zaremba-Niedzwiedzka K."/>
            <person name="Martijn J."/>
            <person name="Lind A.E."/>
            <person name="van Eijk R."/>
            <person name="Schleper C."/>
            <person name="Guy L."/>
            <person name="Ettema T.J."/>
        </authorList>
    </citation>
    <scope>NUCLEOTIDE SEQUENCE</scope>
</reference>
<evidence type="ECO:0000313" key="2">
    <source>
        <dbReference type="EMBL" id="KKN33678.1"/>
    </source>
</evidence>
<organism evidence="2">
    <name type="scientific">marine sediment metagenome</name>
    <dbReference type="NCBI Taxonomy" id="412755"/>
    <lineage>
        <taxon>unclassified sequences</taxon>
        <taxon>metagenomes</taxon>
        <taxon>ecological metagenomes</taxon>
    </lineage>
</organism>
<dbReference type="AlphaFoldDB" id="A0A0F9SWM1"/>